<evidence type="ECO:0000313" key="3">
    <source>
        <dbReference type="Proteomes" id="UP000002640"/>
    </source>
</evidence>
<keyword evidence="3" id="KW-1185">Reference proteome</keyword>
<dbReference type="RefSeq" id="XP_009538091.1">
    <property type="nucleotide sequence ID" value="XM_009539796.1"/>
</dbReference>
<dbReference type="PANTHER" id="PTHR32166:SF123">
    <property type="entry name" value="BED-TYPE DOMAIN-CONTAINING PROTEIN"/>
    <property type="match status" value="1"/>
</dbReference>
<evidence type="ECO:0000313" key="2">
    <source>
        <dbReference type="EMBL" id="EGZ06194.1"/>
    </source>
</evidence>
<evidence type="ECO:0000259" key="1">
    <source>
        <dbReference type="Pfam" id="PF04937"/>
    </source>
</evidence>
<dbReference type="PANTHER" id="PTHR32166">
    <property type="entry name" value="OSJNBA0013A04.12 PROTEIN"/>
    <property type="match status" value="1"/>
</dbReference>
<feature type="non-terminal residue" evidence="2">
    <location>
        <position position="1"/>
    </location>
</feature>
<dbReference type="Pfam" id="PF04937">
    <property type="entry name" value="DUF659"/>
    <property type="match status" value="1"/>
</dbReference>
<dbReference type="KEGG" id="psoj:PHYSODRAFT_390873"/>
<feature type="domain" description="DUF659" evidence="1">
    <location>
        <begin position="1"/>
        <end position="117"/>
    </location>
</feature>
<dbReference type="InterPro" id="IPR012337">
    <property type="entry name" value="RNaseH-like_sf"/>
</dbReference>
<dbReference type="InterPro" id="IPR007021">
    <property type="entry name" value="DUF659"/>
</dbReference>
<proteinExistence type="predicted"/>
<dbReference type="SUPFAM" id="SSF53098">
    <property type="entry name" value="Ribonuclease H-like"/>
    <property type="match status" value="1"/>
</dbReference>
<dbReference type="SMR" id="G5ADE1"/>
<sequence length="148" mass="16921">TLYTDGWTDVNGKSVINYVLECEGESYFLGSVYTGSTSHDAVFLSADVKRVLEAAKFTTIVAVVTDNTATNQLMWSTLRPEYPDIFFHGCIAHVIHLIVKDMVAKLKWLGKLQEDCRNMVKFFKKHQLLWAELRRMQRLEGKNALVHP</sequence>
<dbReference type="GeneID" id="20651092"/>
<accession>G5ADE1</accession>
<gene>
    <name evidence="2" type="ORF">PHYSODRAFT_390873</name>
</gene>
<dbReference type="STRING" id="1094619.G5ADE1"/>
<dbReference type="AlphaFoldDB" id="G5ADE1"/>
<feature type="non-terminal residue" evidence="2">
    <location>
        <position position="148"/>
    </location>
</feature>
<name>G5ADE1_PHYSP</name>
<organism evidence="2 3">
    <name type="scientific">Phytophthora sojae (strain P6497)</name>
    <name type="common">Soybean stem and root rot agent</name>
    <name type="synonym">Phytophthora megasperma f. sp. glycines</name>
    <dbReference type="NCBI Taxonomy" id="1094619"/>
    <lineage>
        <taxon>Eukaryota</taxon>
        <taxon>Sar</taxon>
        <taxon>Stramenopiles</taxon>
        <taxon>Oomycota</taxon>
        <taxon>Peronosporomycetes</taxon>
        <taxon>Peronosporales</taxon>
        <taxon>Peronosporaceae</taxon>
        <taxon>Phytophthora</taxon>
    </lineage>
</organism>
<dbReference type="InParanoid" id="G5ADE1"/>
<protein>
    <recommendedName>
        <fullName evidence="1">DUF659 domain-containing protein</fullName>
    </recommendedName>
</protein>
<dbReference type="Proteomes" id="UP000002640">
    <property type="component" value="Unassembled WGS sequence"/>
</dbReference>
<reference evidence="2 3" key="1">
    <citation type="journal article" date="2006" name="Science">
        <title>Phytophthora genome sequences uncover evolutionary origins and mechanisms of pathogenesis.</title>
        <authorList>
            <person name="Tyler B.M."/>
            <person name="Tripathy S."/>
            <person name="Zhang X."/>
            <person name="Dehal P."/>
            <person name="Jiang R.H."/>
            <person name="Aerts A."/>
            <person name="Arredondo F.D."/>
            <person name="Baxter L."/>
            <person name="Bensasson D."/>
            <person name="Beynon J.L."/>
            <person name="Chapman J."/>
            <person name="Damasceno C.M."/>
            <person name="Dorrance A.E."/>
            <person name="Dou D."/>
            <person name="Dickerman A.W."/>
            <person name="Dubchak I.L."/>
            <person name="Garbelotto M."/>
            <person name="Gijzen M."/>
            <person name="Gordon S.G."/>
            <person name="Govers F."/>
            <person name="Grunwald N.J."/>
            <person name="Huang W."/>
            <person name="Ivors K.L."/>
            <person name="Jones R.W."/>
            <person name="Kamoun S."/>
            <person name="Krampis K."/>
            <person name="Lamour K.H."/>
            <person name="Lee M.K."/>
            <person name="McDonald W.H."/>
            <person name="Medina M."/>
            <person name="Meijer H.J."/>
            <person name="Nordberg E.K."/>
            <person name="Maclean D.J."/>
            <person name="Ospina-Giraldo M.D."/>
            <person name="Morris P.F."/>
            <person name="Phuntumart V."/>
            <person name="Putnam N.H."/>
            <person name="Rash S."/>
            <person name="Rose J.K."/>
            <person name="Sakihama Y."/>
            <person name="Salamov A.A."/>
            <person name="Savidor A."/>
            <person name="Scheuring C.F."/>
            <person name="Smith B.M."/>
            <person name="Sobral B.W."/>
            <person name="Terry A."/>
            <person name="Torto-Alalibo T.A."/>
            <person name="Win J."/>
            <person name="Xu Z."/>
            <person name="Zhang H."/>
            <person name="Grigoriev I.V."/>
            <person name="Rokhsar D.S."/>
            <person name="Boore J.L."/>
        </authorList>
    </citation>
    <scope>NUCLEOTIDE SEQUENCE [LARGE SCALE GENOMIC DNA]</scope>
    <source>
        <strain evidence="2 3">P6497</strain>
    </source>
</reference>
<dbReference type="EMBL" id="JH159164">
    <property type="protein sequence ID" value="EGZ06194.1"/>
    <property type="molecule type" value="Genomic_DNA"/>
</dbReference>